<dbReference type="Proteomes" id="UP000822688">
    <property type="component" value="Chromosome 4"/>
</dbReference>
<feature type="region of interest" description="Disordered" evidence="1">
    <location>
        <begin position="398"/>
        <end position="422"/>
    </location>
</feature>
<protein>
    <submittedName>
        <fullName evidence="2">Uncharacterized protein</fullName>
    </submittedName>
</protein>
<proteinExistence type="predicted"/>
<comment type="caution">
    <text evidence="2">The sequence shown here is derived from an EMBL/GenBank/DDBJ whole genome shotgun (WGS) entry which is preliminary data.</text>
</comment>
<evidence type="ECO:0000256" key="1">
    <source>
        <dbReference type="SAM" id="MobiDB-lite"/>
    </source>
</evidence>
<gene>
    <name evidence="2" type="ORF">KC19_4G247500</name>
</gene>
<organism evidence="2 3">
    <name type="scientific">Ceratodon purpureus</name>
    <name type="common">Fire moss</name>
    <name type="synonym">Dicranum purpureum</name>
    <dbReference type="NCBI Taxonomy" id="3225"/>
    <lineage>
        <taxon>Eukaryota</taxon>
        <taxon>Viridiplantae</taxon>
        <taxon>Streptophyta</taxon>
        <taxon>Embryophyta</taxon>
        <taxon>Bryophyta</taxon>
        <taxon>Bryophytina</taxon>
        <taxon>Bryopsida</taxon>
        <taxon>Dicranidae</taxon>
        <taxon>Pseudoditrichales</taxon>
        <taxon>Ditrichaceae</taxon>
        <taxon>Ceratodon</taxon>
    </lineage>
</organism>
<keyword evidence="3" id="KW-1185">Reference proteome</keyword>
<dbReference type="EMBL" id="CM026424">
    <property type="protein sequence ID" value="KAG0581388.1"/>
    <property type="molecule type" value="Genomic_DNA"/>
</dbReference>
<accession>A0A8T0IFS4</accession>
<name>A0A8T0IFS4_CERPU</name>
<sequence>MELYLKKRSINKETGEIKLGSFYSEMIEYTKPPHQRQNCFEHPKLSIFGPNVDHSIDQEDLHNLDLTTSRTDTMRGSVHEATTHQHIKHDDEMFPQMTTEEEDVVEIIKKRLSQLRKPYEPQEDIEGPADVLIWYKASRSDNTQMLLRAHSKVLSRHCNAFEELLESGMREMTLREYLDRQFMRTRQFEESSESTEYEIEPSLAWCNLQHPIKPVEVPRIVTEAFLAFQEARHKALLPPPSEFPTFKSDEEILQEKIDKGAFDVVKESHKLVREMANLELPPELREQYEKFAMIVEHCIPFTPTTEELMEEEDDEKKLEPFQRTIRISFSDYAPPGWDKLYERQSIMDKRRSTLSKRDSQSQDALQDDTLVKGDLIDGEVMQASEGEGKLVGGELLDEKTQDPPFDPNLVKGDLSKGSLRKGSEDREKLLNGNLIGSEIDPLSEEGNLDIGKEEGELGEEREKEERTFFADFLATLPSTPEESEVDVGPPKPPPTYILNKNQWTSHGVHAIMEYLYTEKSHIPCPELPEVFEVANELLLTEVTEAITLMPLLAYLRAALMCEANRAALLELCTIANSAERPDLNTLKKFCESFEYGSNIDRFPYTFTLHTGYIVGRRYEFLEEGFFEYNIVKVNILRIIEPGMKSFKKIAEQARHFIITKPHPEWVGAKARIDVHHHYPRKFDMSKNRNRDKGWFITVFGPRIADECYKFYRHIQGWTHKPMEGESFSICMAMGFLVCPMMQTSVAKSFPKEVKVEEVRAGTMRGYFIGGEPHGNSLNLIGEPHHLLAAVKAIPPDLVGRTSFRASFPSKQTFVKIFSVAQKFGVDFEMNSIYLLKNLPKIILALEFFIGISEAPFIPWDVPREMIELVAPCDPF</sequence>
<reference evidence="2" key="1">
    <citation type="submission" date="2020-06" db="EMBL/GenBank/DDBJ databases">
        <title>WGS assembly of Ceratodon purpureus strain R40.</title>
        <authorList>
            <person name="Carey S.B."/>
            <person name="Jenkins J."/>
            <person name="Shu S."/>
            <person name="Lovell J.T."/>
            <person name="Sreedasyam A."/>
            <person name="Maumus F."/>
            <person name="Tiley G.P."/>
            <person name="Fernandez-Pozo N."/>
            <person name="Barry K."/>
            <person name="Chen C."/>
            <person name="Wang M."/>
            <person name="Lipzen A."/>
            <person name="Daum C."/>
            <person name="Saski C.A."/>
            <person name="Payton A.C."/>
            <person name="Mcbreen J.C."/>
            <person name="Conrad R.E."/>
            <person name="Kollar L.M."/>
            <person name="Olsson S."/>
            <person name="Huttunen S."/>
            <person name="Landis J.B."/>
            <person name="Wickett N.J."/>
            <person name="Johnson M.G."/>
            <person name="Rensing S.A."/>
            <person name="Grimwood J."/>
            <person name="Schmutz J."/>
            <person name="Mcdaniel S.F."/>
        </authorList>
    </citation>
    <scope>NUCLEOTIDE SEQUENCE</scope>
    <source>
        <strain evidence="2">R40</strain>
    </source>
</reference>
<dbReference type="AlphaFoldDB" id="A0A8T0IFS4"/>
<evidence type="ECO:0000313" key="3">
    <source>
        <dbReference type="Proteomes" id="UP000822688"/>
    </source>
</evidence>
<evidence type="ECO:0000313" key="2">
    <source>
        <dbReference type="EMBL" id="KAG0581388.1"/>
    </source>
</evidence>